<sequence>MNGDGSSKAGPYTTWSCNQVCIAPRGKHGSRLKRKLLESVVCSVAALPCPHRIQPKMADVFIACYMQSMV</sequence>
<protein>
    <submittedName>
        <fullName evidence="1">Uncharacterized protein</fullName>
    </submittedName>
</protein>
<keyword evidence="2" id="KW-1185">Reference proteome</keyword>
<reference evidence="1 2" key="1">
    <citation type="submission" date="2020-09" db="EMBL/GenBank/DDBJ databases">
        <title>De no assembly of potato wild relative species, Solanum commersonii.</title>
        <authorList>
            <person name="Cho K."/>
        </authorList>
    </citation>
    <scope>NUCLEOTIDE SEQUENCE [LARGE SCALE GENOMIC DNA]</scope>
    <source>
        <strain evidence="1">LZ3.2</strain>
        <tissue evidence="1">Leaf</tissue>
    </source>
</reference>
<comment type="caution">
    <text evidence="1">The sequence shown here is derived from an EMBL/GenBank/DDBJ whole genome shotgun (WGS) entry which is preliminary data.</text>
</comment>
<accession>A0A9J5W0V5</accession>
<dbReference type="Proteomes" id="UP000824120">
    <property type="component" value="Chromosome 12"/>
</dbReference>
<evidence type="ECO:0000313" key="1">
    <source>
        <dbReference type="EMBL" id="KAG5569049.1"/>
    </source>
</evidence>
<organism evidence="1 2">
    <name type="scientific">Solanum commersonii</name>
    <name type="common">Commerson's wild potato</name>
    <name type="synonym">Commerson's nightshade</name>
    <dbReference type="NCBI Taxonomy" id="4109"/>
    <lineage>
        <taxon>Eukaryota</taxon>
        <taxon>Viridiplantae</taxon>
        <taxon>Streptophyta</taxon>
        <taxon>Embryophyta</taxon>
        <taxon>Tracheophyta</taxon>
        <taxon>Spermatophyta</taxon>
        <taxon>Magnoliopsida</taxon>
        <taxon>eudicotyledons</taxon>
        <taxon>Gunneridae</taxon>
        <taxon>Pentapetalae</taxon>
        <taxon>asterids</taxon>
        <taxon>lamiids</taxon>
        <taxon>Solanales</taxon>
        <taxon>Solanaceae</taxon>
        <taxon>Solanoideae</taxon>
        <taxon>Solaneae</taxon>
        <taxon>Solanum</taxon>
    </lineage>
</organism>
<proteinExistence type="predicted"/>
<dbReference type="AlphaFoldDB" id="A0A9J5W0V5"/>
<evidence type="ECO:0000313" key="2">
    <source>
        <dbReference type="Proteomes" id="UP000824120"/>
    </source>
</evidence>
<name>A0A9J5W0V5_SOLCO</name>
<gene>
    <name evidence="1" type="ORF">H5410_058815</name>
</gene>
<dbReference type="EMBL" id="JACXVP010000012">
    <property type="protein sequence ID" value="KAG5569049.1"/>
    <property type="molecule type" value="Genomic_DNA"/>
</dbReference>